<reference evidence="1" key="1">
    <citation type="submission" date="2023-11" db="EMBL/GenBank/DDBJ databases">
        <authorList>
            <person name="Poullet M."/>
        </authorList>
    </citation>
    <scope>NUCLEOTIDE SEQUENCE</scope>
    <source>
        <strain evidence="1">E1834</strain>
    </source>
</reference>
<dbReference type="EMBL" id="CAVMJV010000035">
    <property type="protein sequence ID" value="CAK5078095.1"/>
    <property type="molecule type" value="Genomic_DNA"/>
</dbReference>
<name>A0ACB0ZGQ3_MELEN</name>
<keyword evidence="2" id="KW-1185">Reference proteome</keyword>
<evidence type="ECO:0000313" key="1">
    <source>
        <dbReference type="EMBL" id="CAK5078095.1"/>
    </source>
</evidence>
<sequence>MECLTDAVAKGNGVKDERVGDDNLFPFTFSLPEEGFKNLVKEGLKTGATSECSGTCVQERFGKCLVATEFDVAFGRRGDLMLYNVHIREF</sequence>
<accession>A0ACB0ZGQ3</accession>
<proteinExistence type="predicted"/>
<comment type="caution">
    <text evidence="1">The sequence shown here is derived from an EMBL/GenBank/DDBJ whole genome shotgun (WGS) entry which is preliminary data.</text>
</comment>
<protein>
    <submittedName>
        <fullName evidence="1">Uncharacterized protein</fullName>
    </submittedName>
</protein>
<organism evidence="1 2">
    <name type="scientific">Meloidogyne enterolobii</name>
    <name type="common">Root-knot nematode worm</name>
    <name type="synonym">Meloidogyne mayaguensis</name>
    <dbReference type="NCBI Taxonomy" id="390850"/>
    <lineage>
        <taxon>Eukaryota</taxon>
        <taxon>Metazoa</taxon>
        <taxon>Ecdysozoa</taxon>
        <taxon>Nematoda</taxon>
        <taxon>Chromadorea</taxon>
        <taxon>Rhabditida</taxon>
        <taxon>Tylenchina</taxon>
        <taxon>Tylenchomorpha</taxon>
        <taxon>Tylenchoidea</taxon>
        <taxon>Meloidogynidae</taxon>
        <taxon>Meloidogyninae</taxon>
        <taxon>Meloidogyne</taxon>
    </lineage>
</organism>
<evidence type="ECO:0000313" key="2">
    <source>
        <dbReference type="Proteomes" id="UP001497535"/>
    </source>
</evidence>
<dbReference type="Proteomes" id="UP001497535">
    <property type="component" value="Unassembled WGS sequence"/>
</dbReference>
<gene>
    <name evidence="1" type="ORF">MENTE1834_LOCUS25134</name>
</gene>